<proteinExistence type="predicted"/>
<reference evidence="1 2" key="1">
    <citation type="journal article" date="2014" name="Agronomy (Basel)">
        <title>A Draft Genome Sequence for Ensete ventricosum, the Drought-Tolerant Tree Against Hunger.</title>
        <authorList>
            <person name="Harrison J."/>
            <person name="Moore K.A."/>
            <person name="Paszkiewicz K."/>
            <person name="Jones T."/>
            <person name="Grant M."/>
            <person name="Ambacheew D."/>
            <person name="Muzemil S."/>
            <person name="Studholme D.J."/>
        </authorList>
    </citation>
    <scope>NUCLEOTIDE SEQUENCE [LARGE SCALE GENOMIC DNA]</scope>
</reference>
<evidence type="ECO:0000313" key="1">
    <source>
        <dbReference type="EMBL" id="RRT66885.1"/>
    </source>
</evidence>
<organism evidence="1 2">
    <name type="scientific">Ensete ventricosum</name>
    <name type="common">Abyssinian banana</name>
    <name type="synonym">Musa ensete</name>
    <dbReference type="NCBI Taxonomy" id="4639"/>
    <lineage>
        <taxon>Eukaryota</taxon>
        <taxon>Viridiplantae</taxon>
        <taxon>Streptophyta</taxon>
        <taxon>Embryophyta</taxon>
        <taxon>Tracheophyta</taxon>
        <taxon>Spermatophyta</taxon>
        <taxon>Magnoliopsida</taxon>
        <taxon>Liliopsida</taxon>
        <taxon>Zingiberales</taxon>
        <taxon>Musaceae</taxon>
        <taxon>Ensete</taxon>
    </lineage>
</organism>
<sequence>MSITLCMTELCSTKGGVASKWSLPEIKDCLEEAGFGSIHVWIRKMPDTTDNQNSEEFTVSRDVKYEKVASFQQQDAWNAYIVSVANV</sequence>
<evidence type="ECO:0000313" key="2">
    <source>
        <dbReference type="Proteomes" id="UP000287651"/>
    </source>
</evidence>
<protein>
    <submittedName>
        <fullName evidence="1">Uncharacterized protein</fullName>
    </submittedName>
</protein>
<dbReference type="Proteomes" id="UP000287651">
    <property type="component" value="Unassembled WGS sequence"/>
</dbReference>
<name>A0A426ZSL6_ENSVE</name>
<dbReference type="PANTHER" id="PTHR37211:SF1">
    <property type="entry name" value="EXPRESSED PROTEIN"/>
    <property type="match status" value="1"/>
</dbReference>
<dbReference type="PANTHER" id="PTHR37211">
    <property type="entry name" value="EXPRESSED PROTEIN"/>
    <property type="match status" value="1"/>
</dbReference>
<gene>
    <name evidence="1" type="ORF">B296_00034127</name>
</gene>
<accession>A0A426ZSL6</accession>
<dbReference type="EMBL" id="AMZH03005249">
    <property type="protein sequence ID" value="RRT66885.1"/>
    <property type="molecule type" value="Genomic_DNA"/>
</dbReference>
<dbReference type="AlphaFoldDB" id="A0A426ZSL6"/>
<comment type="caution">
    <text evidence="1">The sequence shown here is derived from an EMBL/GenBank/DDBJ whole genome shotgun (WGS) entry which is preliminary data.</text>
</comment>